<dbReference type="InterPro" id="IPR022742">
    <property type="entry name" value="Hydrolase_4"/>
</dbReference>
<evidence type="ECO:0000313" key="2">
    <source>
        <dbReference type="EMBL" id="RHN47310.1"/>
    </source>
</evidence>
<dbReference type="Proteomes" id="UP000265566">
    <property type="component" value="Chromosome 7"/>
</dbReference>
<evidence type="ECO:0000259" key="1">
    <source>
        <dbReference type="Pfam" id="PF12146"/>
    </source>
</evidence>
<accession>A0A396H241</accession>
<organism evidence="2">
    <name type="scientific">Medicago truncatula</name>
    <name type="common">Barrel medic</name>
    <name type="synonym">Medicago tribuloides</name>
    <dbReference type="NCBI Taxonomy" id="3880"/>
    <lineage>
        <taxon>Eukaryota</taxon>
        <taxon>Viridiplantae</taxon>
        <taxon>Streptophyta</taxon>
        <taxon>Embryophyta</taxon>
        <taxon>Tracheophyta</taxon>
        <taxon>Spermatophyta</taxon>
        <taxon>Magnoliopsida</taxon>
        <taxon>eudicotyledons</taxon>
        <taxon>Gunneridae</taxon>
        <taxon>Pentapetalae</taxon>
        <taxon>rosids</taxon>
        <taxon>fabids</taxon>
        <taxon>Fabales</taxon>
        <taxon>Fabaceae</taxon>
        <taxon>Papilionoideae</taxon>
        <taxon>50 kb inversion clade</taxon>
        <taxon>NPAAA clade</taxon>
        <taxon>Hologalegina</taxon>
        <taxon>IRL clade</taxon>
        <taxon>Trifolieae</taxon>
        <taxon>Medicago</taxon>
    </lineage>
</organism>
<dbReference type="SUPFAM" id="SSF53474">
    <property type="entry name" value="alpha/beta-Hydrolases"/>
    <property type="match status" value="1"/>
</dbReference>
<dbReference type="PANTHER" id="PTHR22753">
    <property type="entry name" value="TRANSMEMBRANE PROTEIN 68"/>
    <property type="match status" value="1"/>
</dbReference>
<reference evidence="2" key="1">
    <citation type="journal article" date="2018" name="Nat. Plants">
        <title>Whole-genome landscape of Medicago truncatula symbiotic genes.</title>
        <authorList>
            <person name="Pecrix Y."/>
            <person name="Gamas P."/>
            <person name="Carrere S."/>
        </authorList>
    </citation>
    <scope>NUCLEOTIDE SEQUENCE</scope>
    <source>
        <tissue evidence="2">Leaves</tissue>
    </source>
</reference>
<dbReference type="InterPro" id="IPR029058">
    <property type="entry name" value="AB_hydrolase_fold"/>
</dbReference>
<dbReference type="GO" id="GO:0004177">
    <property type="term" value="F:aminopeptidase activity"/>
    <property type="evidence" value="ECO:0007669"/>
    <property type="project" value="UniProtKB-KW"/>
</dbReference>
<dbReference type="Gene3D" id="3.40.50.1820">
    <property type="entry name" value="alpha/beta hydrolase"/>
    <property type="match status" value="1"/>
</dbReference>
<protein>
    <submittedName>
        <fullName evidence="2">Putative serine aminopeptidase, S33, alpha/Beta hydrolase</fullName>
    </submittedName>
</protein>
<feature type="domain" description="Serine aminopeptidase S33" evidence="1">
    <location>
        <begin position="37"/>
        <end position="120"/>
    </location>
</feature>
<name>A0A396H241_MEDTR</name>
<keyword evidence="2" id="KW-0378">Hydrolase</keyword>
<keyword evidence="2" id="KW-0031">Aminopeptidase</keyword>
<dbReference type="Pfam" id="PF12146">
    <property type="entry name" value="Hydrolase_4"/>
    <property type="match status" value="1"/>
</dbReference>
<dbReference type="AlphaFoldDB" id="A0A396H241"/>
<dbReference type="Gramene" id="rna41889">
    <property type="protein sequence ID" value="RHN47310.1"/>
    <property type="gene ID" value="gene41889"/>
</dbReference>
<sequence length="611" mass="69109">MVWIDGVGLGLISHQNKLGRIFDLWCLHIPVSDRTPFTDLVKLVEKTVRSEYERSPNRPIYLVGESLGGCLALTVTARNHDIDLVLILANPATSYSGSQMQLLTPLLDALPDSLSPALPNIHSLTAGGPLRIVLDSTVKGLPLLNAARETIEVLADILPKETLLWKLKMLKSASVYANSRLYAIKAQTLILCMFILLGIVHLTSVTIWNQVGNDQLLPSRQEGERLHQLLPNCELRKFDVSGHFLFLEDSIDLVMVIKGTSYYRRGNYHDYASDFIPPTPDEARKVIESYSSVMLSTLEDGKIVKGLAGIPSDGPVLFVGNHILLGLDIAPFLFRFFTDRDIVVRAMAHPLFFRRQKNGRLPEISSFDSFRVIGVFPVAASNLFKLLSSKSHGEEYKLFWPEQSEFVRMAARFGAKIVPFGSVGEDDLGQSFLLYCGHWTRPQYGPLHWVVIDYDDLVKIPYFRSEIESLTNEAVQLRAGVDGEVANQQVYLPGILPKVPGRLYYYFGKPIETEGRKRELKDREKSQELYFEVKAEVERCIAYLKEKRESDPYRSILSRLLYQATHGKKSGNAETLGNAQHNSGRYWIHESRILTLLHQPHFYISFHHSKL</sequence>
<gene>
    <name evidence="2" type="ORF">MtrunA17_Chr7g0251561</name>
</gene>
<dbReference type="EMBL" id="PSQE01000007">
    <property type="protein sequence ID" value="RHN47310.1"/>
    <property type="molecule type" value="Genomic_DNA"/>
</dbReference>
<dbReference type="PANTHER" id="PTHR22753:SF24">
    <property type="entry name" value="ESTERASE_LIPASE_THIOESTERASE FAMILY PROTEIN"/>
    <property type="match status" value="1"/>
</dbReference>
<comment type="caution">
    <text evidence="2">The sequence shown here is derived from an EMBL/GenBank/DDBJ whole genome shotgun (WGS) entry which is preliminary data.</text>
</comment>
<keyword evidence="2" id="KW-0645">Protease</keyword>
<proteinExistence type="predicted"/>